<name>B5IGZ8_ACIB4</name>
<proteinExistence type="predicted"/>
<dbReference type="GeneID" id="8827867"/>
<protein>
    <submittedName>
        <fullName evidence="1">Uncharacterized protein</fullName>
    </submittedName>
</protein>
<gene>
    <name evidence="1" type="ordered locus">Aboo_0914</name>
</gene>
<dbReference type="KEGG" id="abi:Aboo_0914"/>
<dbReference type="STRING" id="439481.Aboo_0914"/>
<organism evidence="1 2">
    <name type="scientific">Aciduliprofundum boonei (strain DSM 19572 / T469)</name>
    <dbReference type="NCBI Taxonomy" id="439481"/>
    <lineage>
        <taxon>Archaea</taxon>
        <taxon>Methanobacteriati</taxon>
        <taxon>Thermoplasmatota</taxon>
        <taxon>DHVE2 group</taxon>
        <taxon>Candidatus Aciduliprofundum</taxon>
    </lineage>
</organism>
<dbReference type="HOGENOM" id="CLU_2379216_0_0_2"/>
<dbReference type="eggNOG" id="arCOG06692">
    <property type="taxonomic scope" value="Archaea"/>
</dbReference>
<evidence type="ECO:0000313" key="1">
    <source>
        <dbReference type="EMBL" id="ADD08723.1"/>
    </source>
</evidence>
<dbReference type="AlphaFoldDB" id="B5IGZ8"/>
<dbReference type="EMBL" id="CP001941">
    <property type="protein sequence ID" value="ADD08723.1"/>
    <property type="molecule type" value="Genomic_DNA"/>
</dbReference>
<reference evidence="1" key="1">
    <citation type="submission" date="2010-02" db="EMBL/GenBank/DDBJ databases">
        <title>Complete sequence of Aciduliprofundum boonei T469.</title>
        <authorList>
            <consortium name="US DOE Joint Genome Institute"/>
            <person name="Lucas S."/>
            <person name="Copeland A."/>
            <person name="Lapidus A."/>
            <person name="Cheng J.-F."/>
            <person name="Bruce D."/>
            <person name="Goodwin L."/>
            <person name="Pitluck S."/>
            <person name="Saunders E."/>
            <person name="Detter J.C."/>
            <person name="Han C."/>
            <person name="Tapia R."/>
            <person name="Land M."/>
            <person name="Hauser L."/>
            <person name="Kyrpides N."/>
            <person name="Mikhailova N."/>
            <person name="Flores G."/>
            <person name="Reysenbach A.-L."/>
            <person name="Woyke T."/>
        </authorList>
    </citation>
    <scope>NUCLEOTIDE SEQUENCE</scope>
    <source>
        <strain evidence="1">T469</strain>
    </source>
</reference>
<dbReference type="RefSeq" id="WP_008086387.1">
    <property type="nucleotide sequence ID" value="NC_013926.1"/>
</dbReference>
<dbReference type="Proteomes" id="UP000001400">
    <property type="component" value="Chromosome"/>
</dbReference>
<keyword evidence="2" id="KW-1185">Reference proteome</keyword>
<sequence length="94" mass="10604">MYVVFKFKGEDAKMREMYQDDLVGRQTIIKRDAKSLGLDGKEVYIVVEGSSDAIERAKEIAEDFIIKGEEAGKIYRKIKESEEEASFGMGAIFG</sequence>
<dbReference type="OrthoDB" id="359376at2157"/>
<evidence type="ECO:0000313" key="2">
    <source>
        <dbReference type="Proteomes" id="UP000001400"/>
    </source>
</evidence>
<accession>B5IGZ8</accession>